<protein>
    <submittedName>
        <fullName evidence="1">Uncharacterized protein</fullName>
    </submittedName>
</protein>
<dbReference type="PATRIC" id="fig|1365248.3.peg.470"/>
<organism evidence="1 2">
    <name type="scientific">Pseudoalteromonas luteoviolacea CPMOR-1</name>
    <dbReference type="NCBI Taxonomy" id="1365248"/>
    <lineage>
        <taxon>Bacteria</taxon>
        <taxon>Pseudomonadati</taxon>
        <taxon>Pseudomonadota</taxon>
        <taxon>Gammaproteobacteria</taxon>
        <taxon>Alteromonadales</taxon>
        <taxon>Pseudoalteromonadaceae</taxon>
        <taxon>Pseudoalteromonas</taxon>
    </lineage>
</organism>
<dbReference type="Proteomes" id="UP000076486">
    <property type="component" value="Unassembled WGS sequence"/>
</dbReference>
<reference evidence="1 2" key="1">
    <citation type="submission" date="2013-07" db="EMBL/GenBank/DDBJ databases">
        <title>Comparative Genomic and Metabolomic Analysis of Twelve Strains of Pseudoalteromonas luteoviolacea.</title>
        <authorList>
            <person name="Vynne N.G."/>
            <person name="Mansson M."/>
            <person name="Gram L."/>
        </authorList>
    </citation>
    <scope>NUCLEOTIDE SEQUENCE [LARGE SCALE GENOMIC DNA]</scope>
    <source>
        <strain evidence="1 2">CPMOR-1</strain>
    </source>
</reference>
<dbReference type="EMBL" id="AUYC01000012">
    <property type="protein sequence ID" value="KZN66500.1"/>
    <property type="molecule type" value="Genomic_DNA"/>
</dbReference>
<evidence type="ECO:0000313" key="1">
    <source>
        <dbReference type="EMBL" id="KZN66500.1"/>
    </source>
</evidence>
<evidence type="ECO:0000313" key="2">
    <source>
        <dbReference type="Proteomes" id="UP000076486"/>
    </source>
</evidence>
<accession>A0A167MJ99</accession>
<sequence length="43" mass="5003">MYSDCATLLAFIDFENSLFTVCLPCIELQQFPARYRLANLNEK</sequence>
<gene>
    <name evidence="1" type="ORF">N473_08905</name>
</gene>
<dbReference type="AlphaFoldDB" id="A0A167MJ99"/>
<comment type="caution">
    <text evidence="1">The sequence shown here is derived from an EMBL/GenBank/DDBJ whole genome shotgun (WGS) entry which is preliminary data.</text>
</comment>
<proteinExistence type="predicted"/>
<name>A0A167MJ99_9GAMM</name>